<accession>A0A9P7VRW0</accession>
<reference evidence="1" key="1">
    <citation type="submission" date="2020-11" db="EMBL/GenBank/DDBJ databases">
        <title>Adaptations for nitrogen fixation in a non-lichenized fungal sporocarp promotes dispersal by wood-feeding termites.</title>
        <authorList>
            <consortium name="DOE Joint Genome Institute"/>
            <person name="Koch R.A."/>
            <person name="Yoon G."/>
            <person name="Arayal U."/>
            <person name="Lail K."/>
            <person name="Amirebrahimi M."/>
            <person name="Labutti K."/>
            <person name="Lipzen A."/>
            <person name="Riley R."/>
            <person name="Barry K."/>
            <person name="Henrissat B."/>
            <person name="Grigoriev I.V."/>
            <person name="Herr J.R."/>
            <person name="Aime M.C."/>
        </authorList>
    </citation>
    <scope>NUCLEOTIDE SEQUENCE</scope>
    <source>
        <strain evidence="1">MCA 3950</strain>
    </source>
</reference>
<evidence type="ECO:0000313" key="1">
    <source>
        <dbReference type="EMBL" id="KAG7445335.1"/>
    </source>
</evidence>
<evidence type="ECO:0008006" key="3">
    <source>
        <dbReference type="Google" id="ProtNLM"/>
    </source>
</evidence>
<dbReference type="OrthoDB" id="2837156at2759"/>
<dbReference type="Proteomes" id="UP000812287">
    <property type="component" value="Unassembled WGS sequence"/>
</dbReference>
<organism evidence="1 2">
    <name type="scientific">Guyanagaster necrorhizus</name>
    <dbReference type="NCBI Taxonomy" id="856835"/>
    <lineage>
        <taxon>Eukaryota</taxon>
        <taxon>Fungi</taxon>
        <taxon>Dikarya</taxon>
        <taxon>Basidiomycota</taxon>
        <taxon>Agaricomycotina</taxon>
        <taxon>Agaricomycetes</taxon>
        <taxon>Agaricomycetidae</taxon>
        <taxon>Agaricales</taxon>
        <taxon>Marasmiineae</taxon>
        <taxon>Physalacriaceae</taxon>
        <taxon>Guyanagaster</taxon>
    </lineage>
</organism>
<protein>
    <recommendedName>
        <fullName evidence="3">F-box domain-containing protein</fullName>
    </recommendedName>
</protein>
<sequence length="450" mass="51511">MESEIPPPNDSYVSSKSTRDDPPILRVMLEISTTIFSWTLIANEQDCCYDTPWILSQVCQQWRDITLSYPELWTHVRIQRSQTSYFSYPAGRIHQLKTSLVLSQSSPLRIWYEARSDPNGHLWNVLLDYCRHWGTIKIYATDYFFDHFRKPQIHALPLLERFHIFHSFHSYGISSRIVLDEDIVDALATAPRLHDILLVGFKSPTSLSLPWLQLTDIDFPCGSPQGDINILRKAPNLQRLSLRGNTYNLSLPAPIIHRSLCHLTTPVSALPYLTLPRLEHLFAITPPGTIPSPTPAIHKFIIRSQCALRNLHLKNVTIDQSLIDLMKDAPTAKVFRLEARRCSLDAFDAFSESLTYSEGDRPMLLPHLVDLHITAGSVLPVTYAFIMMVQSRWYVDRTRAVQLRSLNGVDLDDQMLPDDAKLLTQVDEERFQFYIGVCGGVILVKEDPYE</sequence>
<dbReference type="EMBL" id="MU250537">
    <property type="protein sequence ID" value="KAG7445335.1"/>
    <property type="molecule type" value="Genomic_DNA"/>
</dbReference>
<gene>
    <name evidence="1" type="ORF">BT62DRAFT_933181</name>
</gene>
<dbReference type="GeneID" id="66108804"/>
<dbReference type="RefSeq" id="XP_043038835.1">
    <property type="nucleotide sequence ID" value="XM_043186507.1"/>
</dbReference>
<dbReference type="AlphaFoldDB" id="A0A9P7VRW0"/>
<name>A0A9P7VRW0_9AGAR</name>
<keyword evidence="2" id="KW-1185">Reference proteome</keyword>
<comment type="caution">
    <text evidence="1">The sequence shown here is derived from an EMBL/GenBank/DDBJ whole genome shotgun (WGS) entry which is preliminary data.</text>
</comment>
<proteinExistence type="predicted"/>
<evidence type="ECO:0000313" key="2">
    <source>
        <dbReference type="Proteomes" id="UP000812287"/>
    </source>
</evidence>